<dbReference type="Proteomes" id="UP001432027">
    <property type="component" value="Unassembled WGS sequence"/>
</dbReference>
<gene>
    <name evidence="3" type="ORF">PENTCL1PPCAC_19322</name>
</gene>
<evidence type="ECO:0000313" key="4">
    <source>
        <dbReference type="Proteomes" id="UP001432027"/>
    </source>
</evidence>
<reference evidence="3" key="1">
    <citation type="submission" date="2023-10" db="EMBL/GenBank/DDBJ databases">
        <title>Genome assembly of Pristionchus species.</title>
        <authorList>
            <person name="Yoshida K."/>
            <person name="Sommer R.J."/>
        </authorList>
    </citation>
    <scope>NUCLEOTIDE SEQUENCE</scope>
    <source>
        <strain evidence="3">RS0144</strain>
    </source>
</reference>
<proteinExistence type="predicted"/>
<dbReference type="AlphaFoldDB" id="A0AAV5TSE0"/>
<comment type="caution">
    <text evidence="3">The sequence shown here is derived from an EMBL/GenBank/DDBJ whole genome shotgun (WGS) entry which is preliminary data.</text>
</comment>
<feature type="region of interest" description="Disordered" evidence="1">
    <location>
        <begin position="34"/>
        <end position="82"/>
    </location>
</feature>
<keyword evidence="4" id="KW-1185">Reference proteome</keyword>
<accession>A0AAV5TSE0</accession>
<feature type="signal peptide" evidence="2">
    <location>
        <begin position="1"/>
        <end position="17"/>
    </location>
</feature>
<protein>
    <submittedName>
        <fullName evidence="3">Uncharacterized protein</fullName>
    </submittedName>
</protein>
<name>A0AAV5TSE0_9BILA</name>
<feature type="compositionally biased region" description="Basic and acidic residues" evidence="1">
    <location>
        <begin position="63"/>
        <end position="75"/>
    </location>
</feature>
<evidence type="ECO:0000313" key="3">
    <source>
        <dbReference type="EMBL" id="GMS97147.1"/>
    </source>
</evidence>
<sequence>MKFLLLLAACMVATIIASPIGMVDPSIHNPAHLSSVEQEAVHHSAGHMKRDTEASAKSPLVEDSDRTKRDAEAPKPAHTKRD</sequence>
<organism evidence="3 4">
    <name type="scientific">Pristionchus entomophagus</name>
    <dbReference type="NCBI Taxonomy" id="358040"/>
    <lineage>
        <taxon>Eukaryota</taxon>
        <taxon>Metazoa</taxon>
        <taxon>Ecdysozoa</taxon>
        <taxon>Nematoda</taxon>
        <taxon>Chromadorea</taxon>
        <taxon>Rhabditida</taxon>
        <taxon>Rhabditina</taxon>
        <taxon>Diplogasteromorpha</taxon>
        <taxon>Diplogasteroidea</taxon>
        <taxon>Neodiplogasteridae</taxon>
        <taxon>Pristionchus</taxon>
    </lineage>
</organism>
<evidence type="ECO:0000256" key="2">
    <source>
        <dbReference type="SAM" id="SignalP"/>
    </source>
</evidence>
<feature type="chain" id="PRO_5043797945" evidence="2">
    <location>
        <begin position="18"/>
        <end position="82"/>
    </location>
</feature>
<dbReference type="EMBL" id="BTSX01000004">
    <property type="protein sequence ID" value="GMS97147.1"/>
    <property type="molecule type" value="Genomic_DNA"/>
</dbReference>
<evidence type="ECO:0000256" key="1">
    <source>
        <dbReference type="SAM" id="MobiDB-lite"/>
    </source>
</evidence>
<feature type="non-terminal residue" evidence="3">
    <location>
        <position position="82"/>
    </location>
</feature>
<keyword evidence="2" id="KW-0732">Signal</keyword>